<evidence type="ECO:0000256" key="2">
    <source>
        <dbReference type="ARBA" id="ARBA00003692"/>
    </source>
</evidence>
<dbReference type="NCBIfam" id="NF005609">
    <property type="entry name" value="PRK07360.1"/>
    <property type="match status" value="1"/>
</dbReference>
<reference evidence="19" key="1">
    <citation type="submission" date="2018-05" db="EMBL/GenBank/DDBJ databases">
        <authorList>
            <person name="Lanie J.A."/>
            <person name="Ng W.-L."/>
            <person name="Kazmierczak K.M."/>
            <person name="Andrzejewski T.M."/>
            <person name="Davidsen T.M."/>
            <person name="Wayne K.J."/>
            <person name="Tettelin H."/>
            <person name="Glass J.I."/>
            <person name="Rusch D."/>
            <person name="Podicherti R."/>
            <person name="Tsui H.-C.T."/>
            <person name="Winkler M.E."/>
        </authorList>
    </citation>
    <scope>NUCLEOTIDE SEQUENCE</scope>
</reference>
<proteinExistence type="inferred from homology"/>
<evidence type="ECO:0000256" key="17">
    <source>
        <dbReference type="ARBA" id="ARBA00048974"/>
    </source>
</evidence>
<dbReference type="InterPro" id="IPR019939">
    <property type="entry name" value="CofG_family"/>
</dbReference>
<evidence type="ECO:0000256" key="11">
    <source>
        <dbReference type="ARBA" id="ARBA00022691"/>
    </source>
</evidence>
<evidence type="ECO:0000256" key="5">
    <source>
        <dbReference type="ARBA" id="ARBA00010826"/>
    </source>
</evidence>
<comment type="pathway">
    <text evidence="3">Cofactor biosynthesis; coenzyme F0 biosynthesis.</text>
</comment>
<dbReference type="InterPro" id="IPR045567">
    <property type="entry name" value="CofH/MnqC-like_C"/>
</dbReference>
<dbReference type="InterPro" id="IPR006638">
    <property type="entry name" value="Elp3/MiaA/NifB-like_rSAM"/>
</dbReference>
<keyword evidence="14" id="KW-0411">Iron-sulfur</keyword>
<keyword evidence="15" id="KW-0456">Lyase</keyword>
<dbReference type="SFLD" id="SFLDG01064">
    <property type="entry name" value="F420__menaquinone_cofactor_bio"/>
    <property type="match status" value="3"/>
</dbReference>
<evidence type="ECO:0000256" key="8">
    <source>
        <dbReference type="ARBA" id="ARBA00022220"/>
    </source>
</evidence>
<dbReference type="GO" id="GO:0046872">
    <property type="term" value="F:metal ion binding"/>
    <property type="evidence" value="ECO:0007669"/>
    <property type="project" value="UniProtKB-KW"/>
</dbReference>
<feature type="non-terminal residue" evidence="19">
    <location>
        <position position="744"/>
    </location>
</feature>
<dbReference type="SUPFAM" id="SSF102114">
    <property type="entry name" value="Radical SAM enzymes"/>
    <property type="match status" value="2"/>
</dbReference>
<evidence type="ECO:0000259" key="18">
    <source>
        <dbReference type="PROSITE" id="PS51918"/>
    </source>
</evidence>
<dbReference type="Pfam" id="PF19288">
    <property type="entry name" value="CofH_C"/>
    <property type="match status" value="1"/>
</dbReference>
<evidence type="ECO:0000256" key="7">
    <source>
        <dbReference type="ARBA" id="ARBA00012289"/>
    </source>
</evidence>
<dbReference type="InterPro" id="IPR034405">
    <property type="entry name" value="F420"/>
</dbReference>
<evidence type="ECO:0000256" key="12">
    <source>
        <dbReference type="ARBA" id="ARBA00022723"/>
    </source>
</evidence>
<evidence type="ECO:0000256" key="10">
    <source>
        <dbReference type="ARBA" id="ARBA00022679"/>
    </source>
</evidence>
<dbReference type="UniPathway" id="UPA00072"/>
<evidence type="ECO:0000256" key="6">
    <source>
        <dbReference type="ARBA" id="ARBA00012126"/>
    </source>
</evidence>
<evidence type="ECO:0000256" key="15">
    <source>
        <dbReference type="ARBA" id="ARBA00023239"/>
    </source>
</evidence>
<comment type="function">
    <text evidence="2">Catalyzes the radical-mediated synthesis of 7,8-didemethyl-8-hydroxy-5-deazariboflavin (FO) from 5-amino-6-(D-ribitylamino)uracil and L-tyrosine.</text>
</comment>
<evidence type="ECO:0000256" key="4">
    <source>
        <dbReference type="ARBA" id="ARBA00010051"/>
    </source>
</evidence>
<comment type="catalytic activity">
    <reaction evidence="17">
        <text>5-amino-5-(4-hydroxybenzyl)-6-(D-ribitylimino)-5,6-dihydrouracil + S-adenosyl-L-methionine = 7,8-didemethyl-8-hydroxy-5-deazariboflavin + 5'-deoxyadenosine + L-methionine + NH4(+) + H(+)</text>
        <dbReference type="Rhea" id="RHEA:55204"/>
        <dbReference type="ChEBI" id="CHEBI:15378"/>
        <dbReference type="ChEBI" id="CHEBI:17319"/>
        <dbReference type="ChEBI" id="CHEBI:28938"/>
        <dbReference type="ChEBI" id="CHEBI:57844"/>
        <dbReference type="ChEBI" id="CHEBI:59789"/>
        <dbReference type="ChEBI" id="CHEBI:59904"/>
        <dbReference type="ChEBI" id="CHEBI:85936"/>
        <dbReference type="EC" id="4.3.1.32"/>
    </reaction>
</comment>
<name>A0A381X8V0_9ZZZZ</name>
<organism evidence="19">
    <name type="scientific">marine metagenome</name>
    <dbReference type="NCBI Taxonomy" id="408172"/>
    <lineage>
        <taxon>unclassified sequences</taxon>
        <taxon>metagenomes</taxon>
        <taxon>ecological metagenomes</taxon>
    </lineage>
</organism>
<feature type="domain" description="Radical SAM core" evidence="18">
    <location>
        <begin position="413"/>
        <end position="652"/>
    </location>
</feature>
<dbReference type="InterPro" id="IPR020050">
    <property type="entry name" value="FO_synthase_su2"/>
</dbReference>
<evidence type="ECO:0000256" key="14">
    <source>
        <dbReference type="ARBA" id="ARBA00023014"/>
    </source>
</evidence>
<dbReference type="SFLD" id="SFLDF00343">
    <property type="entry name" value="aminofutalosine_synthase_(mqnE"/>
    <property type="match status" value="1"/>
</dbReference>
<dbReference type="PANTHER" id="PTHR43076:SF1">
    <property type="entry name" value="LIPOYL SYNTHASE 2"/>
    <property type="match status" value="1"/>
</dbReference>
<evidence type="ECO:0000256" key="16">
    <source>
        <dbReference type="ARBA" id="ARBA00048468"/>
    </source>
</evidence>
<dbReference type="AlphaFoldDB" id="A0A381X8V0"/>
<dbReference type="PROSITE" id="PS51918">
    <property type="entry name" value="RADICAL_SAM"/>
    <property type="match status" value="2"/>
</dbReference>
<dbReference type="EMBL" id="UINC01014284">
    <property type="protein sequence ID" value="SVA61040.1"/>
    <property type="molecule type" value="Genomic_DNA"/>
</dbReference>
<dbReference type="PANTHER" id="PTHR43076">
    <property type="entry name" value="FO SYNTHASE (COFH)"/>
    <property type="match status" value="1"/>
</dbReference>
<sequence>VSYSRKAFIPLTMLCRDVCHYCTFAKTPRSIGNAYLSPEQIVSIARAAQAKGCREALFTLGDKPELRYRAAREALNDLGFGSTLEYLAHAAELVLQETDLLPHLNPGVLTLDNYQSLRSVSPSMGLMLESSSSRLCEPGGPHYGSPDKDPKIRLASIASAGKARVPLTSGILIGIGETREERIDSLLALRALHERYGHIQEVIVQNFIPKPGTIMSKSQPPDSKELLWTVAMSRHLFGPDMNIQVPPNLNPSILPELIEAGINDWGGISPVTPDHVNPESPWPQIKKLEKMAATAGKTLVQRLTIYPEFVQRSEYWVDSKLLTRVQHCSDSDGFARNDEWSPGAALPAPFSIKNRTRNRSQHGKLGELLLRARSGECLDESEITALFSVRGVDFGLVCQSADDLRRETCGDAITFVVNRNINYTNVCKYKCQFCAFSKGKASEDLRGTPYVLDIDEISRRTEEAWSRGATEVCLQGGIHPAFTGDTYLTICRAVKEAVPDMHVHAFSPLEISHGAETLGLSVSVFLQRLREAGLGSLPGTAAEILDDDVRQIICPDKLSTAEWIDVVRAAHELGIPTTSTIMFGHLETPRSWARHLLLIRNLQQDTGGLTEFVPLPFVHMEAPMYLRGRARKGPTYREALLMHAVARLVLNPFVTSIQTSWVKMGEAGAADCLAAGANDLGGTLMNESISRAAGASHGQELGPAKMYALASRLGRFAQQRTTLYKSPDQERLSMAHKAEPLLPA</sequence>
<feature type="domain" description="Radical SAM core" evidence="18">
    <location>
        <begin position="1"/>
        <end position="240"/>
    </location>
</feature>
<keyword evidence="12" id="KW-0479">Metal-binding</keyword>
<accession>A0A381X8V0</accession>
<comment type="similarity">
    <text evidence="4">In the C-terminal section; belongs to the radical SAM superfamily. CofH family.</text>
</comment>
<dbReference type="EC" id="4.3.1.32" evidence="6"/>
<dbReference type="NCBIfam" id="TIGR03551">
    <property type="entry name" value="F420_cofH"/>
    <property type="match status" value="1"/>
</dbReference>
<dbReference type="InterPro" id="IPR007197">
    <property type="entry name" value="rSAM"/>
</dbReference>
<evidence type="ECO:0000256" key="1">
    <source>
        <dbReference type="ARBA" id="ARBA00001966"/>
    </source>
</evidence>
<gene>
    <name evidence="19" type="ORF">METZ01_LOCUS113894</name>
</gene>
<dbReference type="GO" id="GO:0051539">
    <property type="term" value="F:4 iron, 4 sulfur cluster binding"/>
    <property type="evidence" value="ECO:0007669"/>
    <property type="project" value="UniProtKB-KW"/>
</dbReference>
<keyword evidence="9" id="KW-0004">4Fe-4S</keyword>
<dbReference type="NCBIfam" id="TIGR00423">
    <property type="entry name" value="CofH family radical SAM protein"/>
    <property type="match status" value="1"/>
</dbReference>
<dbReference type="SFLD" id="SFLDG01388">
    <property type="entry name" value="7_8-didemethyl-8-hydroxy-5-dea"/>
    <property type="match status" value="2"/>
</dbReference>
<evidence type="ECO:0000256" key="9">
    <source>
        <dbReference type="ARBA" id="ARBA00022485"/>
    </source>
</evidence>
<dbReference type="InterPro" id="IPR013785">
    <property type="entry name" value="Aldolase_TIM"/>
</dbReference>
<dbReference type="SFLD" id="SFLDG01389">
    <property type="entry name" value="menaquinone_synthsis_involved"/>
    <property type="match status" value="1"/>
</dbReference>
<dbReference type="CDD" id="cd01335">
    <property type="entry name" value="Radical_SAM"/>
    <property type="match status" value="2"/>
</dbReference>
<comment type="catalytic activity">
    <reaction evidence="16">
        <text>5-amino-6-(D-ribitylamino)uracil + L-tyrosine + S-adenosyl-L-methionine = 5-amino-5-(4-hydroxybenzyl)-6-(D-ribitylimino)-5,6-dihydrouracil + 2-iminoacetate + 5'-deoxyadenosine + L-methionine + H(+)</text>
        <dbReference type="Rhea" id="RHEA:55200"/>
        <dbReference type="ChEBI" id="CHEBI:15378"/>
        <dbReference type="ChEBI" id="CHEBI:15934"/>
        <dbReference type="ChEBI" id="CHEBI:17319"/>
        <dbReference type="ChEBI" id="CHEBI:57844"/>
        <dbReference type="ChEBI" id="CHEBI:58315"/>
        <dbReference type="ChEBI" id="CHEBI:59789"/>
        <dbReference type="ChEBI" id="CHEBI:77846"/>
        <dbReference type="ChEBI" id="CHEBI:85936"/>
        <dbReference type="EC" id="2.5.1.147"/>
    </reaction>
</comment>
<dbReference type="Gene3D" id="3.20.20.70">
    <property type="entry name" value="Aldolase class I"/>
    <property type="match status" value="2"/>
</dbReference>
<evidence type="ECO:0000256" key="13">
    <source>
        <dbReference type="ARBA" id="ARBA00023004"/>
    </source>
</evidence>
<dbReference type="NCBIfam" id="TIGR03550">
    <property type="entry name" value="F420_cofG"/>
    <property type="match status" value="1"/>
</dbReference>
<keyword evidence="13" id="KW-0408">Iron</keyword>
<dbReference type="Pfam" id="PF04055">
    <property type="entry name" value="Radical_SAM"/>
    <property type="match status" value="2"/>
</dbReference>
<dbReference type="SFLD" id="SFLDS00029">
    <property type="entry name" value="Radical_SAM"/>
    <property type="match status" value="3"/>
</dbReference>
<keyword evidence="10" id="KW-0808">Transferase</keyword>
<dbReference type="SFLD" id="SFLDF00294">
    <property type="entry name" value="7_8-didemethyl-8-hydroxy-5-dea"/>
    <property type="match status" value="1"/>
</dbReference>
<evidence type="ECO:0000313" key="19">
    <source>
        <dbReference type="EMBL" id="SVA61040.1"/>
    </source>
</evidence>
<dbReference type="GO" id="GO:0141093">
    <property type="term" value="F:5-amino-6-(D-ribitylamino)uracil--L-tyrosine 4-hydroxyphenyl transferase activity"/>
    <property type="evidence" value="ECO:0007669"/>
    <property type="project" value="UniProtKB-EC"/>
</dbReference>
<evidence type="ECO:0000256" key="3">
    <source>
        <dbReference type="ARBA" id="ARBA00004712"/>
    </source>
</evidence>
<keyword evidence="11" id="KW-0949">S-adenosyl-L-methionine</keyword>
<dbReference type="GO" id="GO:0044689">
    <property type="term" value="F:7,8-didemethyl-8-hydroxy-5-deazariboflavin synthase activity"/>
    <property type="evidence" value="ECO:0007669"/>
    <property type="project" value="UniProtKB-EC"/>
</dbReference>
<dbReference type="NCBIfam" id="NF004884">
    <property type="entry name" value="PRK06245.1"/>
    <property type="match status" value="1"/>
</dbReference>
<comment type="similarity">
    <text evidence="5">In the N-terminal section; belongs to the radical SAM superfamily. CofG family.</text>
</comment>
<dbReference type="InterPro" id="IPR019940">
    <property type="entry name" value="CofH_family"/>
</dbReference>
<dbReference type="HAMAP" id="MF_01612">
    <property type="entry name" value="FO_synth_sub2"/>
    <property type="match status" value="1"/>
</dbReference>
<dbReference type="InterPro" id="IPR058240">
    <property type="entry name" value="rSAM_sf"/>
</dbReference>
<dbReference type="HAMAP" id="MF_01611">
    <property type="entry name" value="FO_synth_sub1"/>
    <property type="match status" value="1"/>
</dbReference>
<comment type="cofactor">
    <cofactor evidence="1">
        <name>[4Fe-4S] cluster</name>
        <dbReference type="ChEBI" id="CHEBI:49883"/>
    </cofactor>
</comment>
<dbReference type="EC" id="2.5.1.147" evidence="7"/>
<feature type="non-terminal residue" evidence="19">
    <location>
        <position position="1"/>
    </location>
</feature>
<protein>
    <recommendedName>
        <fullName evidence="8">FO synthase</fullName>
        <ecNumber evidence="7">2.5.1.147</ecNumber>
        <ecNumber evidence="6">4.3.1.32</ecNumber>
    </recommendedName>
</protein>
<dbReference type="SMART" id="SM00729">
    <property type="entry name" value="Elp3"/>
    <property type="match status" value="2"/>
</dbReference>